<proteinExistence type="predicted"/>
<comment type="caution">
    <text evidence="2">The sequence shown here is derived from an EMBL/GenBank/DDBJ whole genome shotgun (WGS) entry which is preliminary data.</text>
</comment>
<sequence>RCATSRAGRTARENVTNATKRPQTESTLLPLARSSAATACASLSITTAMVHTT</sequence>
<reference evidence="2" key="2">
    <citation type="submission" date="2021-10" db="EMBL/GenBank/DDBJ databases">
        <title>Phylogenomics reveals ancestral predisposition of the termite-cultivated fungus Termitomyces towards a domesticated lifestyle.</title>
        <authorList>
            <person name="Auxier B."/>
            <person name="Grum-Grzhimaylo A."/>
            <person name="Cardenas M.E."/>
            <person name="Lodge J.D."/>
            <person name="Laessoe T."/>
            <person name="Pedersen O."/>
            <person name="Smith M.E."/>
            <person name="Kuyper T.W."/>
            <person name="Franco-Molano E.A."/>
            <person name="Baroni T.J."/>
            <person name="Aanen D.K."/>
        </authorList>
    </citation>
    <scope>NUCLEOTIDE SEQUENCE</scope>
    <source>
        <strain evidence="2">D49</strain>
    </source>
</reference>
<reference evidence="2" key="1">
    <citation type="submission" date="2021-02" db="EMBL/GenBank/DDBJ databases">
        <authorList>
            <person name="Nieuwenhuis M."/>
            <person name="Van De Peppel L.J.J."/>
        </authorList>
    </citation>
    <scope>NUCLEOTIDE SEQUENCE</scope>
    <source>
        <strain evidence="2">D49</strain>
    </source>
</reference>
<dbReference type="Proteomes" id="UP000717328">
    <property type="component" value="Unassembled WGS sequence"/>
</dbReference>
<gene>
    <name evidence="2" type="ORF">H0H81_011733</name>
</gene>
<feature type="non-terminal residue" evidence="2">
    <location>
        <position position="1"/>
    </location>
</feature>
<organism evidence="2 3">
    <name type="scientific">Sphagnurus paluster</name>
    <dbReference type="NCBI Taxonomy" id="117069"/>
    <lineage>
        <taxon>Eukaryota</taxon>
        <taxon>Fungi</taxon>
        <taxon>Dikarya</taxon>
        <taxon>Basidiomycota</taxon>
        <taxon>Agaricomycotina</taxon>
        <taxon>Agaricomycetes</taxon>
        <taxon>Agaricomycetidae</taxon>
        <taxon>Agaricales</taxon>
        <taxon>Tricholomatineae</taxon>
        <taxon>Lyophyllaceae</taxon>
        <taxon>Sphagnurus</taxon>
    </lineage>
</organism>
<evidence type="ECO:0000313" key="3">
    <source>
        <dbReference type="Proteomes" id="UP000717328"/>
    </source>
</evidence>
<keyword evidence="3" id="KW-1185">Reference proteome</keyword>
<name>A0A9P7FU11_9AGAR</name>
<evidence type="ECO:0000256" key="1">
    <source>
        <dbReference type="SAM" id="MobiDB-lite"/>
    </source>
</evidence>
<dbReference type="AlphaFoldDB" id="A0A9P7FU11"/>
<feature type="region of interest" description="Disordered" evidence="1">
    <location>
        <begin position="1"/>
        <end position="28"/>
    </location>
</feature>
<evidence type="ECO:0000313" key="2">
    <source>
        <dbReference type="EMBL" id="KAG5635320.1"/>
    </source>
</evidence>
<feature type="compositionally biased region" description="Polar residues" evidence="1">
    <location>
        <begin position="13"/>
        <end position="27"/>
    </location>
</feature>
<dbReference type="EMBL" id="JABCKI010006123">
    <property type="protein sequence ID" value="KAG5635320.1"/>
    <property type="molecule type" value="Genomic_DNA"/>
</dbReference>
<feature type="non-terminal residue" evidence="2">
    <location>
        <position position="53"/>
    </location>
</feature>
<accession>A0A9P7FU11</accession>
<protein>
    <submittedName>
        <fullName evidence="2">Uncharacterized protein</fullName>
    </submittedName>
</protein>